<dbReference type="EMBL" id="MT631503">
    <property type="protein sequence ID" value="QNO52175.1"/>
    <property type="molecule type" value="Genomic_DNA"/>
</dbReference>
<dbReference type="AlphaFoldDB" id="A0A7G9YVZ1"/>
<sequence length="104" mass="11425">MLNYVPERIAAGLILLSGGSSSKQGDLRNRGYANETAPLTIAAMSRVLNVKLEKVGHYVVGERFEGARREHIAGAIRTAKRSTFIFALVCITVMIILYLGEEFI</sequence>
<gene>
    <name evidence="2" type="primary">cbiB</name>
    <name evidence="2" type="ORF">LFOEMHHC_00001</name>
</gene>
<keyword evidence="1" id="KW-0472">Membrane</keyword>
<accession>A0A7G9YVZ1</accession>
<proteinExistence type="predicted"/>
<feature type="transmembrane region" description="Helical" evidence="1">
    <location>
        <begin position="83"/>
        <end position="100"/>
    </location>
</feature>
<keyword evidence="1" id="KW-1133">Transmembrane helix</keyword>
<name>A0A7G9YVZ1_9EURY</name>
<evidence type="ECO:0000256" key="1">
    <source>
        <dbReference type="SAM" id="Phobius"/>
    </source>
</evidence>
<protein>
    <submittedName>
        <fullName evidence="2">Cobalamin biosynthesis protein CbiB</fullName>
    </submittedName>
</protein>
<keyword evidence="1" id="KW-0812">Transmembrane</keyword>
<organism evidence="2">
    <name type="scientific">Candidatus Methanophagaceae archaeon ANME-1 ERB6</name>
    <dbReference type="NCBI Taxonomy" id="2759912"/>
    <lineage>
        <taxon>Archaea</taxon>
        <taxon>Methanobacteriati</taxon>
        <taxon>Methanobacteriota</taxon>
        <taxon>Stenosarchaea group</taxon>
        <taxon>Methanomicrobia</taxon>
        <taxon>Candidatus Methanophagales</taxon>
        <taxon>Candidatus Methanophagaceae</taxon>
    </lineage>
</organism>
<evidence type="ECO:0000313" key="2">
    <source>
        <dbReference type="EMBL" id="QNO52175.1"/>
    </source>
</evidence>
<reference evidence="2" key="1">
    <citation type="submission" date="2020-06" db="EMBL/GenBank/DDBJ databases">
        <title>Unique genomic features of the anaerobic methanotrophic archaea.</title>
        <authorList>
            <person name="Chadwick G.L."/>
            <person name="Skennerton C.T."/>
            <person name="Laso-Perez R."/>
            <person name="Leu A.O."/>
            <person name="Speth D.R."/>
            <person name="Yu H."/>
            <person name="Morgan-Lang C."/>
            <person name="Hatzenpichler R."/>
            <person name="Goudeau D."/>
            <person name="Malmstrom R."/>
            <person name="Brazelton W.J."/>
            <person name="Woyke T."/>
            <person name="Hallam S.J."/>
            <person name="Tyson G.W."/>
            <person name="Wegener G."/>
            <person name="Boetius A."/>
            <person name="Orphan V."/>
        </authorList>
    </citation>
    <scope>NUCLEOTIDE SEQUENCE</scope>
</reference>